<dbReference type="GO" id="GO:0060294">
    <property type="term" value="P:cilium movement involved in cell motility"/>
    <property type="evidence" value="ECO:0007669"/>
    <property type="project" value="InterPro"/>
</dbReference>
<evidence type="ECO:0000313" key="2">
    <source>
        <dbReference type="EMBL" id="KAG9275501.1"/>
    </source>
</evidence>
<dbReference type="InterPro" id="IPR039586">
    <property type="entry name" value="CFAP46"/>
</dbReference>
<feature type="region of interest" description="Disordered" evidence="1">
    <location>
        <begin position="329"/>
        <end position="355"/>
    </location>
</feature>
<dbReference type="EMBL" id="JAICCE010000007">
    <property type="protein sequence ID" value="KAG9275501.1"/>
    <property type="molecule type" value="Genomic_DNA"/>
</dbReference>
<proteinExistence type="predicted"/>
<dbReference type="AlphaFoldDB" id="A0A8T2M3D8"/>
<dbReference type="SUPFAM" id="SSF48452">
    <property type="entry name" value="TPR-like"/>
    <property type="match status" value="1"/>
</dbReference>
<organism evidence="2 3">
    <name type="scientific">Astyanax mexicanus</name>
    <name type="common">Blind cave fish</name>
    <name type="synonym">Astyanax fasciatus mexicanus</name>
    <dbReference type="NCBI Taxonomy" id="7994"/>
    <lineage>
        <taxon>Eukaryota</taxon>
        <taxon>Metazoa</taxon>
        <taxon>Chordata</taxon>
        <taxon>Craniata</taxon>
        <taxon>Vertebrata</taxon>
        <taxon>Euteleostomi</taxon>
        <taxon>Actinopterygii</taxon>
        <taxon>Neopterygii</taxon>
        <taxon>Teleostei</taxon>
        <taxon>Ostariophysi</taxon>
        <taxon>Characiformes</taxon>
        <taxon>Characoidei</taxon>
        <taxon>Acestrorhamphidae</taxon>
        <taxon>Acestrorhamphinae</taxon>
        <taxon>Astyanax</taxon>
    </lineage>
</organism>
<comment type="caution">
    <text evidence="2">The sequence shown here is derived from an EMBL/GenBank/DDBJ whole genome shotgun (WGS) entry which is preliminary data.</text>
</comment>
<keyword evidence="2" id="KW-0966">Cell projection</keyword>
<dbReference type="PANTHER" id="PTHR15977:SF15">
    <property type="entry name" value="CILIA- AND FLAGELLA-ASSOCIATED PROTEIN 46"/>
    <property type="match status" value="1"/>
</dbReference>
<dbReference type="GO" id="GO:0035082">
    <property type="term" value="P:axoneme assembly"/>
    <property type="evidence" value="ECO:0007669"/>
    <property type="project" value="InterPro"/>
</dbReference>
<gene>
    <name evidence="2" type="primary">CFAP46</name>
    <name evidence="2" type="ORF">AMEX_G10024</name>
</gene>
<keyword evidence="2" id="KW-0969">Cilium</keyword>
<feature type="compositionally biased region" description="Basic and acidic residues" evidence="1">
    <location>
        <begin position="330"/>
        <end position="354"/>
    </location>
</feature>
<reference evidence="2 3" key="1">
    <citation type="submission" date="2021-07" db="EMBL/GenBank/DDBJ databases">
        <authorList>
            <person name="Imarazene B."/>
            <person name="Zahm M."/>
            <person name="Klopp C."/>
            <person name="Cabau C."/>
            <person name="Beille S."/>
            <person name="Jouanno E."/>
            <person name="Castinel A."/>
            <person name="Lluch J."/>
            <person name="Gil L."/>
            <person name="Kuchtly C."/>
            <person name="Lopez Roques C."/>
            <person name="Donnadieu C."/>
            <person name="Parrinello H."/>
            <person name="Journot L."/>
            <person name="Du K."/>
            <person name="Schartl M."/>
            <person name="Retaux S."/>
            <person name="Guiguen Y."/>
        </authorList>
    </citation>
    <scope>NUCLEOTIDE SEQUENCE [LARGE SCALE GENOMIC DNA]</scope>
    <source>
        <strain evidence="2">Pach_M1</strain>
        <tissue evidence="2">Testis</tissue>
    </source>
</reference>
<dbReference type="InterPro" id="IPR011990">
    <property type="entry name" value="TPR-like_helical_dom_sf"/>
</dbReference>
<keyword evidence="2" id="KW-0282">Flagellum</keyword>
<sequence>MLSSSACLRGLSMLHKSVGHPSSYTAAHDMLQSSISYAEQAVSWTHCGSAAKHYWNACLPLVDFPEQRHQLREPLELILKALNNTYPQPGNEKCEVVNVQKKPQAEPVTTAADTDSRAEDVLAVRAAILLYKQRVLVKAQQGQSVVLDVQRFTEEGELDCALMWHHVAHCAIDKRQKLSCYQNAINTLQSVDNLKQKVDFLREFGEWQYSNNFPLLEAQLEIQKSIQIILSSTSDSSQSLGTTEQPEGVIPVSSVFDLREVWCLDGLVRANTLLALMESKASSRHQQYLFLAYSAVLQIWKVSMERALEVIKEEQKNLNIPALPASAASIKKEKEREKGKRDASPSSSPEERAQFECPEVVRPCFRQDSGIKVQAPGSEKSAAVGSTSRRWHRYTEQELWLDKASVCLSLGLYQPARSLLAETHLVAKELGDQTSLAKSYHLLAVLASLEQQHGQALALLDQAQEFVGDEGFWYHLI</sequence>
<protein>
    <submittedName>
        <fullName evidence="2">Cilia- and flagella-associated protein 46-like</fullName>
    </submittedName>
</protein>
<accession>A0A8T2M3D8</accession>
<dbReference type="Proteomes" id="UP000752171">
    <property type="component" value="Unassembled WGS sequence"/>
</dbReference>
<dbReference type="PANTHER" id="PTHR15977">
    <property type="entry name" value="CILIA- AND FLAGELLA-ASSOCIATED PROTEIN 46"/>
    <property type="match status" value="1"/>
</dbReference>
<evidence type="ECO:0000313" key="3">
    <source>
        <dbReference type="Proteomes" id="UP000752171"/>
    </source>
</evidence>
<evidence type="ECO:0000256" key="1">
    <source>
        <dbReference type="SAM" id="MobiDB-lite"/>
    </source>
</evidence>
<dbReference type="Gene3D" id="1.25.40.10">
    <property type="entry name" value="Tetratricopeptide repeat domain"/>
    <property type="match status" value="1"/>
</dbReference>
<name>A0A8T2M3D8_ASTMX</name>